<proteinExistence type="predicted"/>
<gene>
    <name evidence="1" type="ORF">BTG_23750</name>
</gene>
<reference evidence="1 2" key="1">
    <citation type="submission" date="2012-08" db="EMBL/GenBank/DDBJ databases">
        <authorList>
            <person name="Doggett N."/>
            <person name="Teshima H."/>
            <person name="Bruce D."/>
            <person name="Detter J.C."/>
            <person name="Johnson S.L."/>
            <person name="Han C."/>
        </authorList>
    </citation>
    <scope>NUCLEOTIDE SEQUENCE [LARGE SCALE GENOMIC DNA]</scope>
    <source>
        <strain evidence="1 2">HD-771</strain>
    </source>
</reference>
<dbReference type="RefSeq" id="WP_000178953.1">
    <property type="nucleotide sequence ID" value="NC_018500.1"/>
</dbReference>
<dbReference type="KEGG" id="bti:BTG_23750"/>
<evidence type="ECO:0000313" key="2">
    <source>
        <dbReference type="Proteomes" id="UP000005259"/>
    </source>
</evidence>
<name>A0A9W3JDM4_BACTU</name>
<evidence type="ECO:0000313" key="1">
    <source>
        <dbReference type="EMBL" id="AFQ18162.1"/>
    </source>
</evidence>
<dbReference type="Proteomes" id="UP000005259">
    <property type="component" value="Chromosome"/>
</dbReference>
<accession>A0A9W3JDM4</accession>
<sequence>MTMTREAIEKVLEIGTIKTHKIGEQTYSTQRLHLVQEPTPAEIVVRSLSGLVSYIKSEFDTAVPLMIHIESPMTVSVFTAVNGDKVRSTFIQAKASIPRFNFDSFYDREELNIALQSGFVENDHRGIILKVIGNVVDEMVKGIEDDGVSQAVTVKTGTATRGQAKVPNPVELMPYRTFVEVEQPESRFVFRMREGARCGLFEADGGAWKLEAMNNIKEYLNKELSQEVESKKVFILA</sequence>
<organism evidence="1 2">
    <name type="scientific">Bacillus thuringiensis HD-771</name>
    <dbReference type="NCBI Taxonomy" id="1218175"/>
    <lineage>
        <taxon>Bacteria</taxon>
        <taxon>Bacillati</taxon>
        <taxon>Bacillota</taxon>
        <taxon>Bacilli</taxon>
        <taxon>Bacillales</taxon>
        <taxon>Bacillaceae</taxon>
        <taxon>Bacillus</taxon>
        <taxon>Bacillus cereus group</taxon>
    </lineage>
</organism>
<protein>
    <recommendedName>
        <fullName evidence="3">Phage protein</fullName>
    </recommendedName>
</protein>
<dbReference type="AlphaFoldDB" id="A0A9W3JDM4"/>
<evidence type="ECO:0008006" key="3">
    <source>
        <dbReference type="Google" id="ProtNLM"/>
    </source>
</evidence>
<dbReference type="EMBL" id="CP003752">
    <property type="protein sequence ID" value="AFQ18162.1"/>
    <property type="molecule type" value="Genomic_DNA"/>
</dbReference>